<protein>
    <submittedName>
        <fullName evidence="1">Uncharacterized protein</fullName>
    </submittedName>
</protein>
<evidence type="ECO:0000313" key="1">
    <source>
        <dbReference type="EMBL" id="KAF9642405.1"/>
    </source>
</evidence>
<proteinExistence type="predicted"/>
<evidence type="ECO:0000313" key="2">
    <source>
        <dbReference type="Proteomes" id="UP000886501"/>
    </source>
</evidence>
<organism evidence="1 2">
    <name type="scientific">Thelephora ganbajun</name>
    <name type="common">Ganba fungus</name>
    <dbReference type="NCBI Taxonomy" id="370292"/>
    <lineage>
        <taxon>Eukaryota</taxon>
        <taxon>Fungi</taxon>
        <taxon>Dikarya</taxon>
        <taxon>Basidiomycota</taxon>
        <taxon>Agaricomycotina</taxon>
        <taxon>Agaricomycetes</taxon>
        <taxon>Thelephorales</taxon>
        <taxon>Thelephoraceae</taxon>
        <taxon>Thelephora</taxon>
    </lineage>
</organism>
<reference evidence="1" key="1">
    <citation type="submission" date="2019-10" db="EMBL/GenBank/DDBJ databases">
        <authorList>
            <consortium name="DOE Joint Genome Institute"/>
            <person name="Kuo A."/>
            <person name="Miyauchi S."/>
            <person name="Kiss E."/>
            <person name="Drula E."/>
            <person name="Kohler A."/>
            <person name="Sanchez-Garcia M."/>
            <person name="Andreopoulos B."/>
            <person name="Barry K.W."/>
            <person name="Bonito G."/>
            <person name="Buee M."/>
            <person name="Carver A."/>
            <person name="Chen C."/>
            <person name="Cichocki N."/>
            <person name="Clum A."/>
            <person name="Culley D."/>
            <person name="Crous P.W."/>
            <person name="Fauchery L."/>
            <person name="Girlanda M."/>
            <person name="Hayes R."/>
            <person name="Keri Z."/>
            <person name="Labutti K."/>
            <person name="Lipzen A."/>
            <person name="Lombard V."/>
            <person name="Magnuson J."/>
            <person name="Maillard F."/>
            <person name="Morin E."/>
            <person name="Murat C."/>
            <person name="Nolan M."/>
            <person name="Ohm R."/>
            <person name="Pangilinan J."/>
            <person name="Pereira M."/>
            <person name="Perotto S."/>
            <person name="Peter M."/>
            <person name="Riley R."/>
            <person name="Sitrit Y."/>
            <person name="Stielow B."/>
            <person name="Szollosi G."/>
            <person name="Zifcakova L."/>
            <person name="Stursova M."/>
            <person name="Spatafora J.W."/>
            <person name="Tedersoo L."/>
            <person name="Vaario L.-M."/>
            <person name="Yamada A."/>
            <person name="Yan M."/>
            <person name="Wang P."/>
            <person name="Xu J."/>
            <person name="Bruns T."/>
            <person name="Baldrian P."/>
            <person name="Vilgalys R."/>
            <person name="Henrissat B."/>
            <person name="Grigoriev I.V."/>
            <person name="Hibbett D."/>
            <person name="Nagy L.G."/>
            <person name="Martin F.M."/>
        </authorList>
    </citation>
    <scope>NUCLEOTIDE SEQUENCE</scope>
    <source>
        <strain evidence="1">P2</strain>
    </source>
</reference>
<gene>
    <name evidence="1" type="ORF">BDM02DRAFT_3193339</name>
</gene>
<accession>A0ACB6YZ23</accession>
<name>A0ACB6YZ23_THEGA</name>
<dbReference type="EMBL" id="MU118497">
    <property type="protein sequence ID" value="KAF9642405.1"/>
    <property type="molecule type" value="Genomic_DNA"/>
</dbReference>
<keyword evidence="2" id="KW-1185">Reference proteome</keyword>
<sequence length="168" mass="18383">MSLQAQTKIVQIEGVYKGIDYSREIKRSQFEATADDLKAGLTFEDVMSVILMGGASQTPMIQRTVKATVGEGKVAFDVNADEATVIGASLSHQVKTKDIEVSDICMYNIQASYTTCQDYAVLSGNFSNFLNPYDSTVVTPLLILIPDSVSPLTMDTFCQDCTVFGEYF</sequence>
<dbReference type="Proteomes" id="UP000886501">
    <property type="component" value="Unassembled WGS sequence"/>
</dbReference>
<comment type="caution">
    <text evidence="1">The sequence shown here is derived from an EMBL/GenBank/DDBJ whole genome shotgun (WGS) entry which is preliminary data.</text>
</comment>
<reference evidence="1" key="2">
    <citation type="journal article" date="2020" name="Nat. Commun.">
        <title>Large-scale genome sequencing of mycorrhizal fungi provides insights into the early evolution of symbiotic traits.</title>
        <authorList>
            <person name="Miyauchi S."/>
            <person name="Kiss E."/>
            <person name="Kuo A."/>
            <person name="Drula E."/>
            <person name="Kohler A."/>
            <person name="Sanchez-Garcia M."/>
            <person name="Morin E."/>
            <person name="Andreopoulos B."/>
            <person name="Barry K.W."/>
            <person name="Bonito G."/>
            <person name="Buee M."/>
            <person name="Carver A."/>
            <person name="Chen C."/>
            <person name="Cichocki N."/>
            <person name="Clum A."/>
            <person name="Culley D."/>
            <person name="Crous P.W."/>
            <person name="Fauchery L."/>
            <person name="Girlanda M."/>
            <person name="Hayes R.D."/>
            <person name="Keri Z."/>
            <person name="LaButti K."/>
            <person name="Lipzen A."/>
            <person name="Lombard V."/>
            <person name="Magnuson J."/>
            <person name="Maillard F."/>
            <person name="Murat C."/>
            <person name="Nolan M."/>
            <person name="Ohm R.A."/>
            <person name="Pangilinan J."/>
            <person name="Pereira M.F."/>
            <person name="Perotto S."/>
            <person name="Peter M."/>
            <person name="Pfister S."/>
            <person name="Riley R."/>
            <person name="Sitrit Y."/>
            <person name="Stielow J.B."/>
            <person name="Szollosi G."/>
            <person name="Zifcakova L."/>
            <person name="Stursova M."/>
            <person name="Spatafora J.W."/>
            <person name="Tedersoo L."/>
            <person name="Vaario L.M."/>
            <person name="Yamada A."/>
            <person name="Yan M."/>
            <person name="Wang P."/>
            <person name="Xu J."/>
            <person name="Bruns T."/>
            <person name="Baldrian P."/>
            <person name="Vilgalys R."/>
            <person name="Dunand C."/>
            <person name="Henrissat B."/>
            <person name="Grigoriev I.V."/>
            <person name="Hibbett D."/>
            <person name="Nagy L.G."/>
            <person name="Martin F.M."/>
        </authorList>
    </citation>
    <scope>NUCLEOTIDE SEQUENCE</scope>
    <source>
        <strain evidence="1">P2</strain>
    </source>
</reference>